<accession>A0ABP9YUC4</accession>
<gene>
    <name evidence="1" type="ORF">MFLAVUS_003871</name>
</gene>
<comment type="caution">
    <text evidence="1">The sequence shown here is derived from an EMBL/GenBank/DDBJ whole genome shotgun (WGS) entry which is preliminary data.</text>
</comment>
<dbReference type="Proteomes" id="UP001473302">
    <property type="component" value="Unassembled WGS sequence"/>
</dbReference>
<evidence type="ECO:0000313" key="2">
    <source>
        <dbReference type="Proteomes" id="UP001473302"/>
    </source>
</evidence>
<name>A0ABP9YUC4_9FUNG</name>
<sequence length="50" mass="5199">MAYSTNSCNCTGAEDCKCGDSCTCENCHKQEKKEGKACACAGSAKGMARI</sequence>
<evidence type="ECO:0000313" key="1">
    <source>
        <dbReference type="EMBL" id="GAA5810450.1"/>
    </source>
</evidence>
<keyword evidence="2" id="KW-1185">Reference proteome</keyword>
<protein>
    <recommendedName>
        <fullName evidence="3">Metallothionein</fullName>
    </recommendedName>
</protein>
<organism evidence="1 2">
    <name type="scientific">Mucor flavus</name>
    <dbReference type="NCBI Taxonomy" id="439312"/>
    <lineage>
        <taxon>Eukaryota</taxon>
        <taxon>Fungi</taxon>
        <taxon>Fungi incertae sedis</taxon>
        <taxon>Mucoromycota</taxon>
        <taxon>Mucoromycotina</taxon>
        <taxon>Mucoromycetes</taxon>
        <taxon>Mucorales</taxon>
        <taxon>Mucorineae</taxon>
        <taxon>Mucoraceae</taxon>
        <taxon>Mucor</taxon>
    </lineage>
</organism>
<dbReference type="EMBL" id="BAABUK010000007">
    <property type="protein sequence ID" value="GAA5810450.1"/>
    <property type="molecule type" value="Genomic_DNA"/>
</dbReference>
<proteinExistence type="predicted"/>
<reference evidence="1 2" key="1">
    <citation type="submission" date="2024-04" db="EMBL/GenBank/DDBJ databases">
        <title>genome sequences of Mucor flavus KT1a and Helicostylum pulchrum KT1b strains isolated from the surface of a dry-aged beef.</title>
        <authorList>
            <person name="Toyotome T."/>
            <person name="Hosono M."/>
            <person name="Torimaru M."/>
            <person name="Fukuda K."/>
            <person name="Mikami N."/>
        </authorList>
    </citation>
    <scope>NUCLEOTIDE SEQUENCE [LARGE SCALE GENOMIC DNA]</scope>
    <source>
        <strain evidence="1 2">KT1a</strain>
    </source>
</reference>
<evidence type="ECO:0008006" key="3">
    <source>
        <dbReference type="Google" id="ProtNLM"/>
    </source>
</evidence>